<dbReference type="KEGG" id="bsed:DN745_01605"/>
<dbReference type="GO" id="GO:0042398">
    <property type="term" value="P:modified amino acid biosynthetic process"/>
    <property type="evidence" value="ECO:0007669"/>
    <property type="project" value="InterPro"/>
</dbReference>
<dbReference type="Proteomes" id="UP000249799">
    <property type="component" value="Chromosome"/>
</dbReference>
<dbReference type="Gene3D" id="3.10.580.10">
    <property type="entry name" value="CBS-domain"/>
    <property type="match status" value="1"/>
</dbReference>
<proteinExistence type="predicted"/>
<dbReference type="SMART" id="SM00116">
    <property type="entry name" value="CBS"/>
    <property type="match status" value="2"/>
</dbReference>
<dbReference type="SUPFAM" id="SSF54631">
    <property type="entry name" value="CBS-domain pair"/>
    <property type="match status" value="1"/>
</dbReference>
<dbReference type="PANTHER" id="PTHR36510:SF3">
    <property type="entry name" value="CONSERVED PROTEIN"/>
    <property type="match status" value="1"/>
</dbReference>
<reference evidence="1 2" key="1">
    <citation type="submission" date="2018-06" db="EMBL/GenBank/DDBJ databases">
        <title>Lujinxingia sediminis gen. nov. sp. nov., a new facultative anaerobic member of the class Deltaproteobacteria, and proposal of Lujinxingaceae fam. nov.</title>
        <authorList>
            <person name="Guo L.-Y."/>
            <person name="Li C.-M."/>
            <person name="Wang S."/>
            <person name="Du Z.-J."/>
        </authorList>
    </citation>
    <scope>NUCLEOTIDE SEQUENCE [LARGE SCALE GENOMIC DNA]</scope>
    <source>
        <strain evidence="1 2">FA350</strain>
    </source>
</reference>
<accession>A0A2Z4FHG8</accession>
<name>A0A2Z4FHG8_9DELT</name>
<dbReference type="AlphaFoldDB" id="A0A2Z4FHG8"/>
<dbReference type="EMBL" id="CP030032">
    <property type="protein sequence ID" value="AWV88096.1"/>
    <property type="molecule type" value="Genomic_DNA"/>
</dbReference>
<dbReference type="SUPFAM" id="SSF55931">
    <property type="entry name" value="Glutamine synthetase/guanido kinase"/>
    <property type="match status" value="1"/>
</dbReference>
<keyword evidence="2" id="KW-1185">Reference proteome</keyword>
<dbReference type="Pfam" id="PF04107">
    <property type="entry name" value="GCS2"/>
    <property type="match status" value="1"/>
</dbReference>
<dbReference type="CDD" id="cd04584">
    <property type="entry name" value="CBS_pair_AcuB_like"/>
    <property type="match status" value="1"/>
</dbReference>
<dbReference type="OrthoDB" id="240589at2"/>
<protein>
    <submittedName>
        <fullName evidence="1">Uncharacterized protein</fullName>
    </submittedName>
</protein>
<dbReference type="RefSeq" id="WP_111331533.1">
    <property type="nucleotide sequence ID" value="NZ_CP030032.1"/>
</dbReference>
<dbReference type="Pfam" id="PF00571">
    <property type="entry name" value="CBS"/>
    <property type="match status" value="2"/>
</dbReference>
<gene>
    <name evidence="1" type="ORF">DN745_01605</name>
</gene>
<sequence>MGEQNIKEGKGEDDRRHFMRHVLRDLRALEQMLKDGVFETGIRRIGAEQEMFLVDDKFRAATCSPQVLAELNDPQFTTELGLFNIEFNALPAEFGGRCLRDLDAQITQAVRRSRAAAQLHGADVALVGILPTMKKSDLGLENMTPQPRYRALNDSMTALRGKAYDFHIKGTDEFIVQHDNVMLEACNASFQVHFQVAPDEFAHLYNIAQAVAAPVLAVATNAPMLFGKRLWKETRIALFQQSVDTRSSGTHIREMHPRVSFGSRWIKDSVLEIYRDDISRFRLLFSGGEAEDPFAALEAGRAPQLSALRLHTGTVYRWNRACYGISEGKPHLRIENRVLPAGPTPADETANAAFWFGLMSGVSDKYSDISKHLEFTDAKDNFFSAARHGLAGAMTWTDGARRPTPELILDTFLPLAEAGLQRGNVDSEDIGRYLGIIEERVRAEQTGADWMLKSFNGMKKKHSLAERLTTLTQALIEQQHSEKPAHEWPLARVAEETAWEDHYQFVGQYMSTDLFTVNEDEIVDMVAAVMQWQHVHHVPVEDTNHRLVGLVTRRAFLRLLATGIISEDTAIPVRDIMTTDLVVITPETTTLEAIRLMREHQISGLPVVEDGHLVGMVTERDFMHIARGLIEERLASAPKDCPKDADTH</sequence>
<evidence type="ECO:0000313" key="1">
    <source>
        <dbReference type="EMBL" id="AWV88096.1"/>
    </source>
</evidence>
<organism evidence="1 2">
    <name type="scientific">Bradymonas sediminis</name>
    <dbReference type="NCBI Taxonomy" id="1548548"/>
    <lineage>
        <taxon>Bacteria</taxon>
        <taxon>Deltaproteobacteria</taxon>
        <taxon>Bradymonadales</taxon>
        <taxon>Bradymonadaceae</taxon>
        <taxon>Bradymonas</taxon>
    </lineage>
</organism>
<dbReference type="PANTHER" id="PTHR36510">
    <property type="entry name" value="GLUTAMATE--CYSTEINE LIGASE 2-RELATED"/>
    <property type="match status" value="1"/>
</dbReference>
<dbReference type="Gene3D" id="3.30.590.20">
    <property type="match status" value="1"/>
</dbReference>
<dbReference type="InterPro" id="IPR014746">
    <property type="entry name" value="Gln_synth/guanido_kin_cat_dom"/>
</dbReference>
<dbReference type="InterPro" id="IPR046342">
    <property type="entry name" value="CBS_dom_sf"/>
</dbReference>
<dbReference type="InterPro" id="IPR050141">
    <property type="entry name" value="GCL_type2/YbdK_subfam"/>
</dbReference>
<dbReference type="InterPro" id="IPR006336">
    <property type="entry name" value="GCS2"/>
</dbReference>
<dbReference type="GO" id="GO:0004357">
    <property type="term" value="F:glutamate-cysteine ligase activity"/>
    <property type="evidence" value="ECO:0007669"/>
    <property type="project" value="InterPro"/>
</dbReference>
<evidence type="ECO:0000313" key="2">
    <source>
        <dbReference type="Proteomes" id="UP000249799"/>
    </source>
</evidence>
<dbReference type="PROSITE" id="PS51371">
    <property type="entry name" value="CBS"/>
    <property type="match status" value="2"/>
</dbReference>
<dbReference type="InterPro" id="IPR000644">
    <property type="entry name" value="CBS_dom"/>
</dbReference>